<feature type="transmembrane region" description="Helical" evidence="18">
    <location>
        <begin position="242"/>
        <end position="268"/>
    </location>
</feature>
<keyword evidence="14 18" id="KW-1133">Transmembrane helix</keyword>
<dbReference type="InterPro" id="IPR006703">
    <property type="entry name" value="G_AIG1"/>
</dbReference>
<keyword evidence="6" id="KW-0934">Plastid</keyword>
<sequence length="316" mass="33806">MMASSNFKIGARILVVGYNGSGKSSLINKLAGNNNLAIVGDDTKPTQHESLVMKFDHELDPAEIHHTIPVVLFDTQGFGDTTNSDREIADAIVANVKKIDAVLICHKLYQRVDHSITAELEELTRILGNELAKHAIIVFTHGDEYAIKCKPKNLPKNEIAEKMMDRAQEIKEEITKNLKSEGQPIKKEIADNIPYCITSAEEDELPTGMWIDKLWETCEKQCKPEAAIFITYVRKHVVKDTLIGGSVGGAGGAVAGATVGALIGTGAIPVVGTALGAAIGVAFGSLFSGVAIGAAIGAGVGYAKEKNEEARMKKNN</sequence>
<evidence type="ECO:0000256" key="3">
    <source>
        <dbReference type="ARBA" id="ARBA00008535"/>
    </source>
</evidence>
<protein>
    <recommendedName>
        <fullName evidence="19">AIG1-type G domain-containing protein</fullName>
    </recommendedName>
</protein>
<feature type="domain" description="AIG1-type G" evidence="19">
    <location>
        <begin position="12"/>
        <end position="146"/>
    </location>
</feature>
<dbReference type="Pfam" id="PF04548">
    <property type="entry name" value="AIG1"/>
    <property type="match status" value="1"/>
</dbReference>
<dbReference type="OrthoDB" id="8954335at2759"/>
<keyword evidence="12" id="KW-0460">Magnesium</keyword>
<evidence type="ECO:0000256" key="10">
    <source>
        <dbReference type="ARBA" id="ARBA00022801"/>
    </source>
</evidence>
<evidence type="ECO:0000256" key="6">
    <source>
        <dbReference type="ARBA" id="ARBA00022640"/>
    </source>
</evidence>
<keyword evidence="5" id="KW-0150">Chloroplast</keyword>
<reference evidence="20" key="1">
    <citation type="submission" date="2017-05" db="UniProtKB">
        <authorList>
            <consortium name="EnsemblMetazoa"/>
        </authorList>
    </citation>
    <scope>IDENTIFICATION</scope>
</reference>
<dbReference type="Gene3D" id="3.40.50.300">
    <property type="entry name" value="P-loop containing nucleotide triphosphate hydrolases"/>
    <property type="match status" value="1"/>
</dbReference>
<dbReference type="InterPro" id="IPR045058">
    <property type="entry name" value="GIMA/IAN/Toc"/>
</dbReference>
<dbReference type="InParanoid" id="A0A1X7UF99"/>
<accession>A0A1X7UF99</accession>
<keyword evidence="9" id="KW-0547">Nucleotide-binding</keyword>
<evidence type="ECO:0000256" key="17">
    <source>
        <dbReference type="ARBA" id="ARBA00024013"/>
    </source>
</evidence>
<evidence type="ECO:0000256" key="12">
    <source>
        <dbReference type="ARBA" id="ARBA00022842"/>
    </source>
</evidence>
<evidence type="ECO:0000256" key="13">
    <source>
        <dbReference type="ARBA" id="ARBA00022927"/>
    </source>
</evidence>
<comment type="cofactor">
    <cofactor evidence="1">
        <name>Mg(2+)</name>
        <dbReference type="ChEBI" id="CHEBI:18420"/>
    </cofactor>
</comment>
<keyword evidence="16 18" id="KW-0472">Membrane</keyword>
<dbReference type="InterPro" id="IPR027417">
    <property type="entry name" value="P-loop_NTPase"/>
</dbReference>
<evidence type="ECO:0000256" key="16">
    <source>
        <dbReference type="ARBA" id="ARBA00023136"/>
    </source>
</evidence>
<keyword evidence="13" id="KW-0653">Protein transport</keyword>
<comment type="similarity">
    <text evidence="3">Belongs to the TRAFAC class TrmE-Era-EngA-EngB-Septin-like GTPase superfamily. AIG1/Toc34/Toc159-like paraseptin GTPase family. IAN subfamily.</text>
</comment>
<proteinExistence type="inferred from homology"/>
<evidence type="ECO:0000256" key="1">
    <source>
        <dbReference type="ARBA" id="ARBA00001946"/>
    </source>
</evidence>
<feature type="transmembrane region" description="Helical" evidence="18">
    <location>
        <begin position="274"/>
        <end position="303"/>
    </location>
</feature>
<evidence type="ECO:0000256" key="2">
    <source>
        <dbReference type="ARBA" id="ARBA00004167"/>
    </source>
</evidence>
<keyword evidence="7 18" id="KW-0812">Transmembrane</keyword>
<evidence type="ECO:0000256" key="15">
    <source>
        <dbReference type="ARBA" id="ARBA00023134"/>
    </source>
</evidence>
<keyword evidence="15" id="KW-0342">GTP-binding</keyword>
<evidence type="ECO:0000256" key="4">
    <source>
        <dbReference type="ARBA" id="ARBA00022448"/>
    </source>
</evidence>
<evidence type="ECO:0000256" key="7">
    <source>
        <dbReference type="ARBA" id="ARBA00022692"/>
    </source>
</evidence>
<evidence type="ECO:0000256" key="18">
    <source>
        <dbReference type="SAM" id="Phobius"/>
    </source>
</evidence>
<evidence type="ECO:0000256" key="8">
    <source>
        <dbReference type="ARBA" id="ARBA00022723"/>
    </source>
</evidence>
<keyword evidence="4" id="KW-0813">Transport</keyword>
<dbReference type="GO" id="GO:0016787">
    <property type="term" value="F:hydrolase activity"/>
    <property type="evidence" value="ECO:0007669"/>
    <property type="project" value="UniProtKB-KW"/>
</dbReference>
<keyword evidence="10" id="KW-0378">Hydrolase</keyword>
<dbReference type="CDD" id="cd00882">
    <property type="entry name" value="Ras_like_GTPase"/>
    <property type="match status" value="1"/>
</dbReference>
<name>A0A1X7UF99_AMPQE</name>
<keyword evidence="8" id="KW-0479">Metal-binding</keyword>
<organism evidence="20">
    <name type="scientific">Amphimedon queenslandica</name>
    <name type="common">Sponge</name>
    <dbReference type="NCBI Taxonomy" id="400682"/>
    <lineage>
        <taxon>Eukaryota</taxon>
        <taxon>Metazoa</taxon>
        <taxon>Porifera</taxon>
        <taxon>Demospongiae</taxon>
        <taxon>Heteroscleromorpha</taxon>
        <taxon>Haplosclerida</taxon>
        <taxon>Niphatidae</taxon>
        <taxon>Amphimedon</taxon>
    </lineage>
</organism>
<evidence type="ECO:0000256" key="11">
    <source>
        <dbReference type="ARBA" id="ARBA00022805"/>
    </source>
</evidence>
<dbReference type="AlphaFoldDB" id="A0A1X7UF99"/>
<evidence type="ECO:0000256" key="14">
    <source>
        <dbReference type="ARBA" id="ARBA00022989"/>
    </source>
</evidence>
<dbReference type="eggNOG" id="ENOG502RVUV">
    <property type="taxonomic scope" value="Eukaryota"/>
</dbReference>
<evidence type="ECO:0000256" key="5">
    <source>
        <dbReference type="ARBA" id="ARBA00022528"/>
    </source>
</evidence>
<dbReference type="GO" id="GO:0016020">
    <property type="term" value="C:membrane"/>
    <property type="evidence" value="ECO:0007669"/>
    <property type="project" value="UniProtKB-SubCell"/>
</dbReference>
<dbReference type="SUPFAM" id="SSF52540">
    <property type="entry name" value="P-loop containing nucleoside triphosphate hydrolases"/>
    <property type="match status" value="1"/>
</dbReference>
<dbReference type="GO" id="GO:0005525">
    <property type="term" value="F:GTP binding"/>
    <property type="evidence" value="ECO:0007669"/>
    <property type="project" value="UniProtKB-KW"/>
</dbReference>
<dbReference type="PANTHER" id="PTHR10903">
    <property type="entry name" value="GTPASE, IMAP FAMILY MEMBER-RELATED"/>
    <property type="match status" value="1"/>
</dbReference>
<evidence type="ECO:0000256" key="9">
    <source>
        <dbReference type="ARBA" id="ARBA00022741"/>
    </source>
</evidence>
<dbReference type="GO" id="GO:0046872">
    <property type="term" value="F:metal ion binding"/>
    <property type="evidence" value="ECO:0007669"/>
    <property type="project" value="UniProtKB-KW"/>
</dbReference>
<evidence type="ECO:0000259" key="19">
    <source>
        <dbReference type="Pfam" id="PF04548"/>
    </source>
</evidence>
<dbReference type="EnsemblMetazoa" id="Aqu2.1.26634_001">
    <property type="protein sequence ID" value="Aqu2.1.26634_001"/>
    <property type="gene ID" value="Aqu2.1.26634"/>
</dbReference>
<dbReference type="PANTHER" id="PTHR10903:SF135">
    <property type="entry name" value="TRANSLOCASE OF CHLOROPLAST 120, CHLOROPLASTIC-RELATED"/>
    <property type="match status" value="1"/>
</dbReference>
<evidence type="ECO:0000313" key="20">
    <source>
        <dbReference type="EnsemblMetazoa" id="Aqu2.1.26634_001"/>
    </source>
</evidence>
<keyword evidence="11" id="KW-1002">Plastid outer membrane</keyword>
<dbReference type="GO" id="GO:0015031">
    <property type="term" value="P:protein transport"/>
    <property type="evidence" value="ECO:0007669"/>
    <property type="project" value="UniProtKB-KW"/>
</dbReference>
<comment type="subcellular location">
    <subcellularLocation>
        <location evidence="2">Membrane</location>
        <topology evidence="2">Single-pass membrane protein</topology>
    </subcellularLocation>
    <subcellularLocation>
        <location evidence="17">Plastid</location>
        <location evidence="17">Chloroplast outer membrane</location>
    </subcellularLocation>
</comment>